<reference evidence="3" key="1">
    <citation type="journal article" date="2023" name="Insect Mol. Biol.">
        <title>Genome sequencing provides insights into the evolution of gene families encoding plant cell wall-degrading enzymes in longhorned beetles.</title>
        <authorList>
            <person name="Shin N.R."/>
            <person name="Okamura Y."/>
            <person name="Kirsch R."/>
            <person name="Pauchet Y."/>
        </authorList>
    </citation>
    <scope>NUCLEOTIDE SEQUENCE</scope>
    <source>
        <strain evidence="3">RBIC_L_NR</strain>
    </source>
</reference>
<dbReference type="EMBL" id="JANEYF010001741">
    <property type="protein sequence ID" value="KAJ8958206.1"/>
    <property type="molecule type" value="Genomic_DNA"/>
</dbReference>
<name>A0AAV8Z4X3_9CUCU</name>
<proteinExistence type="predicted"/>
<dbReference type="PANTHER" id="PTHR47055:SF3">
    <property type="entry name" value="PHORBOL-ESTER_DAG-TYPE DOMAIN-CONTAINING PROTEIN"/>
    <property type="match status" value="1"/>
</dbReference>
<protein>
    <recommendedName>
        <fullName evidence="2">PiggyBac transposable element-derived protein domain-containing protein</fullName>
    </recommendedName>
</protein>
<keyword evidence="4" id="KW-1185">Reference proteome</keyword>
<evidence type="ECO:0000256" key="1">
    <source>
        <dbReference type="SAM" id="MobiDB-lite"/>
    </source>
</evidence>
<dbReference type="GO" id="GO:0043565">
    <property type="term" value="F:sequence-specific DNA binding"/>
    <property type="evidence" value="ECO:0007669"/>
    <property type="project" value="TreeGrafter"/>
</dbReference>
<comment type="caution">
    <text evidence="3">The sequence shown here is derived from an EMBL/GenBank/DDBJ whole genome shotgun (WGS) entry which is preliminary data.</text>
</comment>
<gene>
    <name evidence="3" type="ORF">NQ314_006445</name>
</gene>
<feature type="region of interest" description="Disordered" evidence="1">
    <location>
        <begin position="53"/>
        <end position="72"/>
    </location>
</feature>
<dbReference type="Proteomes" id="UP001162156">
    <property type="component" value="Unassembled WGS sequence"/>
</dbReference>
<feature type="compositionally biased region" description="Acidic residues" evidence="1">
    <location>
        <begin position="57"/>
        <end position="69"/>
    </location>
</feature>
<dbReference type="InterPro" id="IPR052638">
    <property type="entry name" value="PiggyBac_TE-derived"/>
</dbReference>
<dbReference type="Pfam" id="PF13843">
    <property type="entry name" value="DDE_Tnp_1_7"/>
    <property type="match status" value="1"/>
</dbReference>
<evidence type="ECO:0000313" key="3">
    <source>
        <dbReference type="EMBL" id="KAJ8958206.1"/>
    </source>
</evidence>
<evidence type="ECO:0000259" key="2">
    <source>
        <dbReference type="Pfam" id="PF13843"/>
    </source>
</evidence>
<dbReference type="PANTHER" id="PTHR47055">
    <property type="entry name" value="DDE_TNP_1_7 DOMAIN-CONTAINING PROTEIN"/>
    <property type="match status" value="1"/>
</dbReference>
<accession>A0AAV8Z4X3</accession>
<sequence length="179" mass="21124">MSYLRNIEQWLAVKKDDELEYVLMRVFLQEALKMVYADDDLVIDVIYMEPPEVSASTDEDSGDEEDDGDQDRLSGRLLRASVEIQRRNNDRINMKHDCTPVGIFEKFWNDDVIKHILDETKKYTLFKNVPVPNITYEEIKCALVILILSGYDTKPSRKHYWDSKKDMSNEMVKKFYVKE</sequence>
<dbReference type="InterPro" id="IPR029526">
    <property type="entry name" value="PGBD"/>
</dbReference>
<organism evidence="3 4">
    <name type="scientific">Rhamnusium bicolor</name>
    <dbReference type="NCBI Taxonomy" id="1586634"/>
    <lineage>
        <taxon>Eukaryota</taxon>
        <taxon>Metazoa</taxon>
        <taxon>Ecdysozoa</taxon>
        <taxon>Arthropoda</taxon>
        <taxon>Hexapoda</taxon>
        <taxon>Insecta</taxon>
        <taxon>Pterygota</taxon>
        <taxon>Neoptera</taxon>
        <taxon>Endopterygota</taxon>
        <taxon>Coleoptera</taxon>
        <taxon>Polyphaga</taxon>
        <taxon>Cucujiformia</taxon>
        <taxon>Chrysomeloidea</taxon>
        <taxon>Cerambycidae</taxon>
        <taxon>Lepturinae</taxon>
        <taxon>Rhagiini</taxon>
        <taxon>Rhamnusium</taxon>
    </lineage>
</organism>
<evidence type="ECO:0000313" key="4">
    <source>
        <dbReference type="Proteomes" id="UP001162156"/>
    </source>
</evidence>
<dbReference type="AlphaFoldDB" id="A0AAV8Z4X3"/>
<feature type="domain" description="PiggyBac transposable element-derived protein" evidence="2">
    <location>
        <begin position="99"/>
        <end position="173"/>
    </location>
</feature>